<evidence type="ECO:0000313" key="3">
    <source>
        <dbReference type="Proteomes" id="UP001150925"/>
    </source>
</evidence>
<feature type="region of interest" description="Disordered" evidence="1">
    <location>
        <begin position="1"/>
        <end position="122"/>
    </location>
</feature>
<feature type="compositionally biased region" description="Polar residues" evidence="1">
    <location>
        <begin position="51"/>
        <end position="75"/>
    </location>
</feature>
<organism evidence="2 3">
    <name type="scientific">Dispira parvispora</name>
    <dbReference type="NCBI Taxonomy" id="1520584"/>
    <lineage>
        <taxon>Eukaryota</taxon>
        <taxon>Fungi</taxon>
        <taxon>Fungi incertae sedis</taxon>
        <taxon>Zoopagomycota</taxon>
        <taxon>Kickxellomycotina</taxon>
        <taxon>Dimargaritomycetes</taxon>
        <taxon>Dimargaritales</taxon>
        <taxon>Dimargaritaceae</taxon>
        <taxon>Dispira</taxon>
    </lineage>
</organism>
<name>A0A9W8AT40_9FUNG</name>
<dbReference type="AlphaFoldDB" id="A0A9W8AT40"/>
<dbReference type="EMBL" id="JANBPY010000150">
    <property type="protein sequence ID" value="KAJ1968677.1"/>
    <property type="molecule type" value="Genomic_DNA"/>
</dbReference>
<dbReference type="Proteomes" id="UP001150925">
    <property type="component" value="Unassembled WGS sequence"/>
</dbReference>
<reference evidence="2" key="1">
    <citation type="submission" date="2022-07" db="EMBL/GenBank/DDBJ databases">
        <title>Phylogenomic reconstructions and comparative analyses of Kickxellomycotina fungi.</title>
        <authorList>
            <person name="Reynolds N.K."/>
            <person name="Stajich J.E."/>
            <person name="Barry K."/>
            <person name="Grigoriev I.V."/>
            <person name="Crous P."/>
            <person name="Smith M.E."/>
        </authorList>
    </citation>
    <scope>NUCLEOTIDE SEQUENCE</scope>
    <source>
        <strain evidence="2">RSA 1196</strain>
    </source>
</reference>
<accession>A0A9W8AT40</accession>
<feature type="compositionally biased region" description="Basic residues" evidence="1">
    <location>
        <begin position="1"/>
        <end position="10"/>
    </location>
</feature>
<evidence type="ECO:0000256" key="1">
    <source>
        <dbReference type="SAM" id="MobiDB-lite"/>
    </source>
</evidence>
<sequence length="238" mass="26997">MPNKRRRNANKPKENGDAPPRESKVNDVPKKFRTLMQWTGPKSQKAKNRPNAHNATVKKQNPRASLSKPATSIKATTEGPRTHQSPTTATPSTQAKESKPESSDPPKRRRKDKKIKEPEGKDFYDLVDTVRFNEVVQAPPTLNIVPRPMRKVIMPGETKPTLIQDLPKPNSSVKNDLLLLSELTEEDRALLKVKTKAKSKIRSMSAAEKRSLDRERERIISTYRTRKALREAQRPSLT</sequence>
<dbReference type="PANTHER" id="PTHR21838">
    <property type="entry name" value="COILED-COIL DOMAIN-CONTAINING PROTEIN 137"/>
    <property type="match status" value="1"/>
</dbReference>
<dbReference type="InterPro" id="IPR026680">
    <property type="entry name" value="CCDC137"/>
</dbReference>
<dbReference type="PANTHER" id="PTHR21838:SF2">
    <property type="entry name" value="COILED-COIL DOMAIN-CONTAINING PROTEIN 137"/>
    <property type="match status" value="1"/>
</dbReference>
<protein>
    <submittedName>
        <fullName evidence="2">Uncharacterized protein</fullName>
    </submittedName>
</protein>
<feature type="compositionally biased region" description="Polar residues" evidence="1">
    <location>
        <begin position="82"/>
        <end position="95"/>
    </location>
</feature>
<dbReference type="GO" id="GO:0005634">
    <property type="term" value="C:nucleus"/>
    <property type="evidence" value="ECO:0007669"/>
    <property type="project" value="TreeGrafter"/>
</dbReference>
<feature type="compositionally biased region" description="Basic and acidic residues" evidence="1">
    <location>
        <begin position="11"/>
        <end position="30"/>
    </location>
</feature>
<dbReference type="OrthoDB" id="5876637at2759"/>
<evidence type="ECO:0000313" key="2">
    <source>
        <dbReference type="EMBL" id="KAJ1968677.1"/>
    </source>
</evidence>
<feature type="compositionally biased region" description="Basic and acidic residues" evidence="1">
    <location>
        <begin position="96"/>
        <end position="106"/>
    </location>
</feature>
<keyword evidence="3" id="KW-1185">Reference proteome</keyword>
<comment type="caution">
    <text evidence="2">The sequence shown here is derived from an EMBL/GenBank/DDBJ whole genome shotgun (WGS) entry which is preliminary data.</text>
</comment>
<gene>
    <name evidence="2" type="ORF">IWQ62_001100</name>
</gene>
<proteinExistence type="predicted"/>